<dbReference type="EC" id="2.1.1.297" evidence="1"/>
<evidence type="ECO:0000256" key="4">
    <source>
        <dbReference type="ARBA" id="ARBA00022691"/>
    </source>
</evidence>
<dbReference type="GO" id="GO:0005739">
    <property type="term" value="C:mitochondrion"/>
    <property type="evidence" value="ECO:0007669"/>
    <property type="project" value="TreeGrafter"/>
</dbReference>
<keyword evidence="3 7" id="KW-0808">Transferase</keyword>
<dbReference type="GO" id="GO:0032259">
    <property type="term" value="P:methylation"/>
    <property type="evidence" value="ECO:0007669"/>
    <property type="project" value="UniProtKB-KW"/>
</dbReference>
<organism evidence="7 8">
    <name type="scientific">Perkinsus chesapeaki</name>
    <name type="common">Clam parasite</name>
    <name type="synonym">Perkinsus andrewsi</name>
    <dbReference type="NCBI Taxonomy" id="330153"/>
    <lineage>
        <taxon>Eukaryota</taxon>
        <taxon>Sar</taxon>
        <taxon>Alveolata</taxon>
        <taxon>Perkinsozoa</taxon>
        <taxon>Perkinsea</taxon>
        <taxon>Perkinsida</taxon>
        <taxon>Perkinsidae</taxon>
        <taxon>Perkinsus</taxon>
    </lineage>
</organism>
<dbReference type="InterPro" id="IPR003309">
    <property type="entry name" value="SCAN_dom"/>
</dbReference>
<keyword evidence="2 7" id="KW-0489">Methyltransferase</keyword>
<dbReference type="Pfam" id="PF05175">
    <property type="entry name" value="MTS"/>
    <property type="match status" value="1"/>
</dbReference>
<accession>A0A7J6MK97</accession>
<dbReference type="GO" id="GO:0102559">
    <property type="term" value="F:peptide chain release factor N(5)-glutamine methyltransferase activity"/>
    <property type="evidence" value="ECO:0007669"/>
    <property type="project" value="UniProtKB-EC"/>
</dbReference>
<dbReference type="PANTHER" id="PTHR18895">
    <property type="entry name" value="HEMK METHYLTRANSFERASE"/>
    <property type="match status" value="1"/>
</dbReference>
<dbReference type="Proteomes" id="UP000591131">
    <property type="component" value="Unassembled WGS sequence"/>
</dbReference>
<dbReference type="NCBIfam" id="TIGR00536">
    <property type="entry name" value="hemK_fam"/>
    <property type="match status" value="1"/>
</dbReference>
<dbReference type="PANTHER" id="PTHR18895:SF74">
    <property type="entry name" value="MTRF1L RELEASE FACTOR GLUTAMINE METHYLTRANSFERASE"/>
    <property type="match status" value="1"/>
</dbReference>
<reference evidence="7 8" key="1">
    <citation type="submission" date="2020-04" db="EMBL/GenBank/DDBJ databases">
        <title>Perkinsus chesapeaki whole genome sequence.</title>
        <authorList>
            <person name="Bogema D.R."/>
        </authorList>
    </citation>
    <scope>NUCLEOTIDE SEQUENCE [LARGE SCALE GENOMIC DNA]</scope>
    <source>
        <strain evidence="7">ATCC PRA-425</strain>
    </source>
</reference>
<dbReference type="GO" id="GO:0003676">
    <property type="term" value="F:nucleic acid binding"/>
    <property type="evidence" value="ECO:0007669"/>
    <property type="project" value="InterPro"/>
</dbReference>
<dbReference type="EMBL" id="JAAPAO010000122">
    <property type="protein sequence ID" value="KAF4672018.1"/>
    <property type="molecule type" value="Genomic_DNA"/>
</dbReference>
<sequence>MPRCCGSRMQMWSVGYRRPGGRAAGGRLFPYSTGERFLFVNRYTEGPREDIIEEERACLRWLRESIKDRRQLREAVRSRALRWTPYQYLVGYVDFLHLKGLNVRAPTLIPRPETEEMVEYILDSSQPVAGRHVLDLCSGSGVIAVALATKWAGCRVDLVDVSEQAMELARENAHLFGVESRLSFLIGAIADQELSEESYDMVVSNPPYIPHNIVESLSRTVKDHEDLLALDGGVDGMDVIQQVIDVSSKVLKPGGLLWMELNAETGQHEVVDSYIKQKDSSSSSLRMQLVKVVDDFRSVPRFVVLRKEGSGALV</sequence>
<dbReference type="Gene3D" id="3.40.50.150">
    <property type="entry name" value="Vaccinia Virus protein VP39"/>
    <property type="match status" value="1"/>
</dbReference>
<dbReference type="AlphaFoldDB" id="A0A7J6MK97"/>
<evidence type="ECO:0000256" key="5">
    <source>
        <dbReference type="ARBA" id="ARBA00048391"/>
    </source>
</evidence>
<dbReference type="SUPFAM" id="SSF53335">
    <property type="entry name" value="S-adenosyl-L-methionine-dependent methyltransferases"/>
    <property type="match status" value="1"/>
</dbReference>
<proteinExistence type="predicted"/>
<dbReference type="InterPro" id="IPR029063">
    <property type="entry name" value="SAM-dependent_MTases_sf"/>
</dbReference>
<evidence type="ECO:0000313" key="8">
    <source>
        <dbReference type="Proteomes" id="UP000591131"/>
    </source>
</evidence>
<keyword evidence="4" id="KW-0949">S-adenosyl-L-methionine</keyword>
<dbReference type="InterPro" id="IPR050320">
    <property type="entry name" value="N5-glutamine_MTase"/>
</dbReference>
<dbReference type="InterPro" id="IPR004556">
    <property type="entry name" value="HemK-like"/>
</dbReference>
<evidence type="ECO:0000256" key="1">
    <source>
        <dbReference type="ARBA" id="ARBA00012771"/>
    </source>
</evidence>
<comment type="catalytic activity">
    <reaction evidence="5">
        <text>L-glutaminyl-[peptide chain release factor] + S-adenosyl-L-methionine = N(5)-methyl-L-glutaminyl-[peptide chain release factor] + S-adenosyl-L-homocysteine + H(+)</text>
        <dbReference type="Rhea" id="RHEA:42896"/>
        <dbReference type="Rhea" id="RHEA-COMP:10271"/>
        <dbReference type="Rhea" id="RHEA-COMP:10272"/>
        <dbReference type="ChEBI" id="CHEBI:15378"/>
        <dbReference type="ChEBI" id="CHEBI:30011"/>
        <dbReference type="ChEBI" id="CHEBI:57856"/>
        <dbReference type="ChEBI" id="CHEBI:59789"/>
        <dbReference type="ChEBI" id="CHEBI:61891"/>
        <dbReference type="EC" id="2.1.1.297"/>
    </reaction>
</comment>
<dbReference type="PROSITE" id="PS50804">
    <property type="entry name" value="SCAN_BOX"/>
    <property type="match status" value="1"/>
</dbReference>
<evidence type="ECO:0000256" key="3">
    <source>
        <dbReference type="ARBA" id="ARBA00022679"/>
    </source>
</evidence>
<comment type="caution">
    <text evidence="7">The sequence shown here is derived from an EMBL/GenBank/DDBJ whole genome shotgun (WGS) entry which is preliminary data.</text>
</comment>
<dbReference type="OrthoDB" id="406152at2759"/>
<protein>
    <recommendedName>
        <fullName evidence="1">peptide chain release factor N(5)-glutamine methyltransferase</fullName>
        <ecNumber evidence="1">2.1.1.297</ecNumber>
    </recommendedName>
</protein>
<name>A0A7J6MK97_PERCH</name>
<evidence type="ECO:0000313" key="7">
    <source>
        <dbReference type="EMBL" id="KAF4672018.1"/>
    </source>
</evidence>
<feature type="domain" description="SCAN box" evidence="6">
    <location>
        <begin position="39"/>
        <end position="76"/>
    </location>
</feature>
<dbReference type="InterPro" id="IPR007848">
    <property type="entry name" value="Small_mtfrase_dom"/>
</dbReference>
<evidence type="ECO:0000259" key="6">
    <source>
        <dbReference type="PROSITE" id="PS50804"/>
    </source>
</evidence>
<dbReference type="InterPro" id="IPR002052">
    <property type="entry name" value="DNA_methylase_N6_adenine_CS"/>
</dbReference>
<dbReference type="CDD" id="cd02440">
    <property type="entry name" value="AdoMet_MTases"/>
    <property type="match status" value="1"/>
</dbReference>
<dbReference type="PROSITE" id="PS00092">
    <property type="entry name" value="N6_MTASE"/>
    <property type="match status" value="1"/>
</dbReference>
<gene>
    <name evidence="7" type="primary">HEMK1</name>
    <name evidence="7" type="ORF">FOL47_001029</name>
</gene>
<evidence type="ECO:0000256" key="2">
    <source>
        <dbReference type="ARBA" id="ARBA00022603"/>
    </source>
</evidence>
<keyword evidence="8" id="KW-1185">Reference proteome</keyword>